<evidence type="ECO:0000256" key="5">
    <source>
        <dbReference type="ARBA" id="ARBA00014116"/>
    </source>
</evidence>
<evidence type="ECO:0000256" key="3">
    <source>
        <dbReference type="ARBA" id="ARBA00004555"/>
    </source>
</evidence>
<evidence type="ECO:0000256" key="9">
    <source>
        <dbReference type="ARBA" id="ARBA00022723"/>
    </source>
</evidence>
<evidence type="ECO:0000256" key="20">
    <source>
        <dbReference type="ARBA" id="ARBA00033328"/>
    </source>
</evidence>
<evidence type="ECO:0000256" key="18">
    <source>
        <dbReference type="ARBA" id="ARBA00023228"/>
    </source>
</evidence>
<keyword evidence="7" id="KW-0121">Carboxypeptidase</keyword>
<keyword evidence="16" id="KW-0865">Zymogen</keyword>
<keyword evidence="24" id="KW-1185">Reference proteome</keyword>
<feature type="signal peptide" evidence="21">
    <location>
        <begin position="1"/>
        <end position="24"/>
    </location>
</feature>
<evidence type="ECO:0000256" key="12">
    <source>
        <dbReference type="ARBA" id="ARBA00022824"/>
    </source>
</evidence>
<accession>A0ABQ6BHT2</accession>
<reference evidence="24" key="1">
    <citation type="journal article" date="2019" name="Int. J. Syst. Evol. Microbiol.">
        <title>The Global Catalogue of Microorganisms (GCM) 10K type strain sequencing project: providing services to taxonomists for standard genome sequencing and annotation.</title>
        <authorList>
            <consortium name="The Broad Institute Genomics Platform"/>
            <consortium name="The Broad Institute Genome Sequencing Center for Infectious Disease"/>
            <person name="Wu L."/>
            <person name="Ma J."/>
        </authorList>
    </citation>
    <scope>NUCLEOTIDE SEQUENCE [LARGE SCALE GENOMIC DNA]</scope>
    <source>
        <strain evidence="24">NBRC 110107</strain>
    </source>
</reference>
<keyword evidence="13" id="KW-0862">Zinc</keyword>
<name>A0ABQ6BHT2_9CAUL</name>
<feature type="chain" id="PRO_5045357673" description="Carboxypeptidase Q" evidence="21">
    <location>
        <begin position="25"/>
        <end position="479"/>
    </location>
</feature>
<keyword evidence="10 21" id="KW-0732">Signal</keyword>
<evidence type="ECO:0000256" key="7">
    <source>
        <dbReference type="ARBA" id="ARBA00022645"/>
    </source>
</evidence>
<evidence type="ECO:0000256" key="19">
    <source>
        <dbReference type="ARBA" id="ARBA00025833"/>
    </source>
</evidence>
<dbReference type="Proteomes" id="UP001156921">
    <property type="component" value="Unassembled WGS sequence"/>
</dbReference>
<evidence type="ECO:0000256" key="10">
    <source>
        <dbReference type="ARBA" id="ARBA00022729"/>
    </source>
</evidence>
<evidence type="ECO:0000256" key="11">
    <source>
        <dbReference type="ARBA" id="ARBA00022801"/>
    </source>
</evidence>
<gene>
    <name evidence="23" type="ORF">GCM10007859_15730</name>
</gene>
<evidence type="ECO:0000256" key="13">
    <source>
        <dbReference type="ARBA" id="ARBA00022833"/>
    </source>
</evidence>
<evidence type="ECO:0000313" key="23">
    <source>
        <dbReference type="EMBL" id="GLS01558.1"/>
    </source>
</evidence>
<keyword evidence="23" id="KW-0031">Aminopeptidase</keyword>
<protein>
    <recommendedName>
        <fullName evidence="5">Carboxypeptidase Q</fullName>
    </recommendedName>
    <alternativeName>
        <fullName evidence="20">Plasma glutamate carboxypeptidase</fullName>
    </alternativeName>
</protein>
<organism evidence="23 24">
    <name type="scientific">Brevundimonas denitrificans</name>
    <dbReference type="NCBI Taxonomy" id="1443434"/>
    <lineage>
        <taxon>Bacteria</taxon>
        <taxon>Pseudomonadati</taxon>
        <taxon>Pseudomonadota</taxon>
        <taxon>Alphaproteobacteria</taxon>
        <taxon>Caulobacterales</taxon>
        <taxon>Caulobacteraceae</taxon>
        <taxon>Brevundimonas</taxon>
    </lineage>
</organism>
<evidence type="ECO:0000256" key="4">
    <source>
        <dbReference type="ARBA" id="ARBA00004613"/>
    </source>
</evidence>
<keyword evidence="14" id="KW-0333">Golgi apparatus</keyword>
<keyword evidence="6" id="KW-0964">Secreted</keyword>
<evidence type="ECO:0000256" key="16">
    <source>
        <dbReference type="ARBA" id="ARBA00023145"/>
    </source>
</evidence>
<keyword evidence="17" id="KW-0325">Glycoprotein</keyword>
<evidence type="ECO:0000259" key="22">
    <source>
        <dbReference type="Pfam" id="PF04389"/>
    </source>
</evidence>
<evidence type="ECO:0000256" key="6">
    <source>
        <dbReference type="ARBA" id="ARBA00022525"/>
    </source>
</evidence>
<evidence type="ECO:0000256" key="17">
    <source>
        <dbReference type="ARBA" id="ARBA00023180"/>
    </source>
</evidence>
<dbReference type="Gene3D" id="3.40.630.10">
    <property type="entry name" value="Zn peptidases"/>
    <property type="match status" value="1"/>
</dbReference>
<dbReference type="SUPFAM" id="SSF53187">
    <property type="entry name" value="Zn-dependent exopeptidases"/>
    <property type="match status" value="1"/>
</dbReference>
<evidence type="ECO:0000256" key="21">
    <source>
        <dbReference type="SAM" id="SignalP"/>
    </source>
</evidence>
<comment type="subunit">
    <text evidence="19">Homodimer. The monomeric form is inactive while the homodimer is active.</text>
</comment>
<sequence>MRLSVRLLAASALALTLVAAPAMAQDAATIGRAETIRDAALNQNIALDYITQLTTRFGPRPAGSKAEQDASAWAADYMRAQGFQNVRIEQFPLVGWERGEESGSIVGARPQRLVLAALGHSPGTNGVIEAEVVRFDSLEALNAAPAGSLAGKIAYVDAGQMVRMQDGSGYGPLTRIRGAGPAAAAAKGAVAFIMRSVGSDEHRMPHTGTTRYVDGVVPLPGFALAAPDADTVSRLIAMGETVRLRLSSTAHTYQTVSQNVIGDIPGRSRPDEIIVLGSHMDSWDLGTGAIDDGAGGAITLAAAKAIRDSGRRPARTVRVVLYGSEEVAQPTDTGNGGGAYLRGIGTAVEQHILAGESDFGADRVYALQLPPGAQGSEFARAAARVLYPIGVLASSTPELSGGADIGPLAASGVPVFGLNQDGTRYFDLHHTADDTLDKIDPAQLSQNVAAWAGLIWLVADSDVDFRAMRTAAEAASAGR</sequence>
<keyword evidence="15" id="KW-0482">Metalloprotease</keyword>
<evidence type="ECO:0000256" key="2">
    <source>
        <dbReference type="ARBA" id="ARBA00004371"/>
    </source>
</evidence>
<evidence type="ECO:0000256" key="15">
    <source>
        <dbReference type="ARBA" id="ARBA00023049"/>
    </source>
</evidence>
<dbReference type="PANTHER" id="PTHR12053:SF3">
    <property type="entry name" value="CARBOXYPEPTIDASE Q"/>
    <property type="match status" value="1"/>
</dbReference>
<dbReference type="InterPro" id="IPR039866">
    <property type="entry name" value="CPQ"/>
</dbReference>
<dbReference type="Pfam" id="PF04389">
    <property type="entry name" value="Peptidase_M28"/>
    <property type="match status" value="1"/>
</dbReference>
<evidence type="ECO:0000313" key="24">
    <source>
        <dbReference type="Proteomes" id="UP001156921"/>
    </source>
</evidence>
<dbReference type="GO" id="GO:0004177">
    <property type="term" value="F:aminopeptidase activity"/>
    <property type="evidence" value="ECO:0007669"/>
    <property type="project" value="UniProtKB-KW"/>
</dbReference>
<dbReference type="Gene3D" id="3.50.30.30">
    <property type="match status" value="1"/>
</dbReference>
<keyword evidence="8" id="KW-0645">Protease</keyword>
<dbReference type="PANTHER" id="PTHR12053">
    <property type="entry name" value="PROTEASE FAMILY M28 PLASMA GLUTAMATE CARBOXYPEPTIDASE-RELATED"/>
    <property type="match status" value="1"/>
</dbReference>
<dbReference type="EMBL" id="BSOY01000029">
    <property type="protein sequence ID" value="GLS01558.1"/>
    <property type="molecule type" value="Genomic_DNA"/>
</dbReference>
<comment type="subcellular location">
    <subcellularLocation>
        <location evidence="1">Endoplasmic reticulum</location>
    </subcellularLocation>
    <subcellularLocation>
        <location evidence="3">Golgi apparatus</location>
    </subcellularLocation>
    <subcellularLocation>
        <location evidence="2">Lysosome</location>
    </subcellularLocation>
    <subcellularLocation>
        <location evidence="4">Secreted</location>
    </subcellularLocation>
</comment>
<keyword evidence="11" id="KW-0378">Hydrolase</keyword>
<proteinExistence type="predicted"/>
<dbReference type="RefSeq" id="WP_284222417.1">
    <property type="nucleotide sequence ID" value="NZ_BSOY01000029.1"/>
</dbReference>
<comment type="caution">
    <text evidence="23">The sequence shown here is derived from an EMBL/GenBank/DDBJ whole genome shotgun (WGS) entry which is preliminary data.</text>
</comment>
<keyword evidence="12" id="KW-0256">Endoplasmic reticulum</keyword>
<dbReference type="InterPro" id="IPR007484">
    <property type="entry name" value="Peptidase_M28"/>
</dbReference>
<evidence type="ECO:0000256" key="1">
    <source>
        <dbReference type="ARBA" id="ARBA00004240"/>
    </source>
</evidence>
<keyword evidence="9" id="KW-0479">Metal-binding</keyword>
<feature type="domain" description="Peptidase M28" evidence="22">
    <location>
        <begin position="259"/>
        <end position="452"/>
    </location>
</feature>
<evidence type="ECO:0000256" key="14">
    <source>
        <dbReference type="ARBA" id="ARBA00023034"/>
    </source>
</evidence>
<evidence type="ECO:0000256" key="8">
    <source>
        <dbReference type="ARBA" id="ARBA00022670"/>
    </source>
</evidence>
<keyword evidence="18" id="KW-0458">Lysosome</keyword>